<organism evidence="5 6">
    <name type="scientific">Microbacterium mcarthurae</name>
    <dbReference type="NCBI Taxonomy" id="3035918"/>
    <lineage>
        <taxon>Bacteria</taxon>
        <taxon>Bacillati</taxon>
        <taxon>Actinomycetota</taxon>
        <taxon>Actinomycetes</taxon>
        <taxon>Micrococcales</taxon>
        <taxon>Microbacteriaceae</taxon>
        <taxon>Microbacterium</taxon>
    </lineage>
</organism>
<evidence type="ECO:0000313" key="6">
    <source>
        <dbReference type="Proteomes" id="UP001630303"/>
    </source>
</evidence>
<evidence type="ECO:0000256" key="2">
    <source>
        <dbReference type="ARBA" id="ARBA00022741"/>
    </source>
</evidence>
<dbReference type="InterPro" id="IPR050093">
    <property type="entry name" value="ABC_SmlMolc_Importer"/>
</dbReference>
<evidence type="ECO:0000313" key="5">
    <source>
        <dbReference type="EMBL" id="MFM2720082.1"/>
    </source>
</evidence>
<sequence length="352" mass="38145">MVEGSAVRTVPVDGPPRAGWPIRLNGIGRRREGTAVLDDIHLELPAGMIVAVVGESGCGASTLARIVAGRERPDRGEVRIDGRTRPDAPPVVAVPHRFSPRWRRARDTIVPRAQRAHAEAHQEMERLLDLVGLEHREERARRLSRGDRQRLAIARALFARPRALVLDDALSFLHTSARERVRDAVVRELRRRGTTTLWATRDTAEAVAVADRVVVLHRGRVAAEGSPEQVYARAAEPAVAAVLGPVNAVPGIVEGAVVDVWGQHVPLAGPAHDGHCEVLVRPQNVVLVASDAPGMDAVVEESTFLGSVRRSLVRTTDGSLVQVDHAVTDRLDDHARVRIALAPVPVTTRPLG</sequence>
<dbReference type="SMART" id="SM00382">
    <property type="entry name" value="AAA"/>
    <property type="match status" value="1"/>
</dbReference>
<comment type="caution">
    <text evidence="5">The sequence shown here is derived from an EMBL/GenBank/DDBJ whole genome shotgun (WGS) entry which is preliminary data.</text>
</comment>
<dbReference type="PANTHER" id="PTHR42781:SF4">
    <property type="entry name" value="SPERMIDINE_PUTRESCINE IMPORT ATP-BINDING PROTEIN POTA"/>
    <property type="match status" value="1"/>
</dbReference>
<keyword evidence="2" id="KW-0547">Nucleotide-binding</keyword>
<evidence type="ECO:0000256" key="1">
    <source>
        <dbReference type="ARBA" id="ARBA00022448"/>
    </source>
</evidence>
<dbReference type="Pfam" id="PF08402">
    <property type="entry name" value="TOBE_2"/>
    <property type="match status" value="1"/>
</dbReference>
<evidence type="ECO:0000259" key="4">
    <source>
        <dbReference type="PROSITE" id="PS50893"/>
    </source>
</evidence>
<dbReference type="InterPro" id="IPR003439">
    <property type="entry name" value="ABC_transporter-like_ATP-bd"/>
</dbReference>
<dbReference type="Pfam" id="PF00005">
    <property type="entry name" value="ABC_tran"/>
    <property type="match status" value="1"/>
</dbReference>
<dbReference type="PANTHER" id="PTHR42781">
    <property type="entry name" value="SPERMIDINE/PUTRESCINE IMPORT ATP-BINDING PROTEIN POTA"/>
    <property type="match status" value="1"/>
</dbReference>
<dbReference type="SUPFAM" id="SSF50331">
    <property type="entry name" value="MOP-like"/>
    <property type="match status" value="1"/>
</dbReference>
<feature type="domain" description="ABC transporter" evidence="4">
    <location>
        <begin position="22"/>
        <end position="243"/>
    </location>
</feature>
<keyword evidence="6" id="KW-1185">Reference proteome</keyword>
<dbReference type="Gene3D" id="3.40.50.300">
    <property type="entry name" value="P-loop containing nucleotide triphosphate hydrolases"/>
    <property type="match status" value="1"/>
</dbReference>
<proteinExistence type="predicted"/>
<evidence type="ECO:0000256" key="3">
    <source>
        <dbReference type="ARBA" id="ARBA00022840"/>
    </source>
</evidence>
<dbReference type="PROSITE" id="PS50893">
    <property type="entry name" value="ABC_TRANSPORTER_2"/>
    <property type="match status" value="1"/>
</dbReference>
<name>A0ABW9GE92_9MICO</name>
<dbReference type="SUPFAM" id="SSF52540">
    <property type="entry name" value="P-loop containing nucleoside triphosphate hydrolases"/>
    <property type="match status" value="1"/>
</dbReference>
<dbReference type="InterPro" id="IPR008995">
    <property type="entry name" value="Mo/tungstate-bd_C_term_dom"/>
</dbReference>
<dbReference type="RefSeq" id="WP_239277344.1">
    <property type="nucleotide sequence ID" value="NZ_JAROCE010000001.1"/>
</dbReference>
<keyword evidence="3 5" id="KW-0067">ATP-binding</keyword>
<dbReference type="Proteomes" id="UP001630303">
    <property type="component" value="Unassembled WGS sequence"/>
</dbReference>
<protein>
    <submittedName>
        <fullName evidence="5">ATP-binding cassette domain-containing protein</fullName>
    </submittedName>
</protein>
<accession>A0ABW9GE92</accession>
<dbReference type="InterPro" id="IPR013611">
    <property type="entry name" value="Transp-assoc_OB_typ2"/>
</dbReference>
<keyword evidence="1" id="KW-0813">Transport</keyword>
<dbReference type="EMBL" id="JAROCE010000001">
    <property type="protein sequence ID" value="MFM2720082.1"/>
    <property type="molecule type" value="Genomic_DNA"/>
</dbReference>
<dbReference type="InterPro" id="IPR003593">
    <property type="entry name" value="AAA+_ATPase"/>
</dbReference>
<dbReference type="InterPro" id="IPR027417">
    <property type="entry name" value="P-loop_NTPase"/>
</dbReference>
<reference evidence="5 6" key="1">
    <citation type="submission" date="2023-03" db="EMBL/GenBank/DDBJ databases">
        <title>MT1 and MT2 Draft Genomes of Novel Species.</title>
        <authorList>
            <person name="Venkateswaran K."/>
        </authorList>
    </citation>
    <scope>NUCLEOTIDE SEQUENCE [LARGE SCALE GENOMIC DNA]</scope>
    <source>
        <strain evidence="5 6">IF8SW-P5</strain>
    </source>
</reference>
<dbReference type="GO" id="GO:0005524">
    <property type="term" value="F:ATP binding"/>
    <property type="evidence" value="ECO:0007669"/>
    <property type="project" value="UniProtKB-KW"/>
</dbReference>
<gene>
    <name evidence="5" type="ORF">P5G46_06170</name>
</gene>